<proteinExistence type="predicted"/>
<evidence type="ECO:0000256" key="1">
    <source>
        <dbReference type="SAM" id="MobiDB-lite"/>
    </source>
</evidence>
<feature type="transmembrane region" description="Helical" evidence="2">
    <location>
        <begin position="82"/>
        <end position="102"/>
    </location>
</feature>
<keyword evidence="2" id="KW-1133">Transmembrane helix</keyword>
<accession>A0A1H8LBP0</accession>
<reference evidence="3 4" key="1">
    <citation type="submission" date="2016-10" db="EMBL/GenBank/DDBJ databases">
        <authorList>
            <person name="de Groot N.N."/>
        </authorList>
    </citation>
    <scope>NUCLEOTIDE SEQUENCE [LARGE SCALE GENOMIC DNA]</scope>
    <source>
        <strain evidence="3 4">CGMCC 1.10836</strain>
    </source>
</reference>
<dbReference type="RefSeq" id="WP_139194089.1">
    <property type="nucleotide sequence ID" value="NZ_LGHU01000086.1"/>
</dbReference>
<evidence type="ECO:0000313" key="3">
    <source>
        <dbReference type="EMBL" id="SEO02503.1"/>
    </source>
</evidence>
<keyword evidence="2" id="KW-0812">Transmembrane</keyword>
<evidence type="ECO:0000313" key="4">
    <source>
        <dbReference type="Proteomes" id="UP000183002"/>
    </source>
</evidence>
<feature type="transmembrane region" description="Helical" evidence="2">
    <location>
        <begin position="47"/>
        <end position="70"/>
    </location>
</feature>
<organism evidence="3 4">
    <name type="scientific">Pseudorhodobacter antarcticus</name>
    <dbReference type="NCBI Taxonomy" id="1077947"/>
    <lineage>
        <taxon>Bacteria</taxon>
        <taxon>Pseudomonadati</taxon>
        <taxon>Pseudomonadota</taxon>
        <taxon>Alphaproteobacteria</taxon>
        <taxon>Rhodobacterales</taxon>
        <taxon>Paracoccaceae</taxon>
        <taxon>Pseudorhodobacter</taxon>
    </lineage>
</organism>
<keyword evidence="2" id="KW-0472">Membrane</keyword>
<evidence type="ECO:0000256" key="2">
    <source>
        <dbReference type="SAM" id="Phobius"/>
    </source>
</evidence>
<keyword evidence="4" id="KW-1185">Reference proteome</keyword>
<dbReference type="AlphaFoldDB" id="A0A1H8LBP0"/>
<dbReference type="Proteomes" id="UP000183002">
    <property type="component" value="Unassembled WGS sequence"/>
</dbReference>
<dbReference type="OrthoDB" id="7837851at2"/>
<feature type="region of interest" description="Disordered" evidence="1">
    <location>
        <begin position="102"/>
        <end position="123"/>
    </location>
</feature>
<gene>
    <name evidence="3" type="ORF">SAMN05216227_104026</name>
</gene>
<dbReference type="EMBL" id="FOCO01000040">
    <property type="protein sequence ID" value="SEO02503.1"/>
    <property type="molecule type" value="Genomic_DNA"/>
</dbReference>
<name>A0A1H8LBP0_9RHOB</name>
<feature type="transmembrane region" description="Helical" evidence="2">
    <location>
        <begin position="6"/>
        <end position="26"/>
    </location>
</feature>
<sequence>MTEPFLHTILLALLLAGVGLVVYGSLTYFRQTHNTQISQPLTAMDTVAALLAPIWLTLIAYILIALVRMVDDFNPAQQTANLRWHILAFLGLITALGALVSAPSPSSASTRLSVKPAPPNKAT</sequence>
<protein>
    <submittedName>
        <fullName evidence="3">Uncharacterized protein</fullName>
    </submittedName>
</protein>